<reference evidence="1" key="2">
    <citation type="submission" date="2025-09" db="UniProtKB">
        <authorList>
            <consortium name="Ensembl"/>
        </authorList>
    </citation>
    <scope>IDENTIFICATION</scope>
</reference>
<organism evidence="1 2">
    <name type="scientific">Athene cunicularia</name>
    <name type="common">Burrowing owl</name>
    <name type="synonym">Speotyto cunicularia</name>
    <dbReference type="NCBI Taxonomy" id="194338"/>
    <lineage>
        <taxon>Eukaryota</taxon>
        <taxon>Metazoa</taxon>
        <taxon>Chordata</taxon>
        <taxon>Craniata</taxon>
        <taxon>Vertebrata</taxon>
        <taxon>Euteleostomi</taxon>
        <taxon>Archelosauria</taxon>
        <taxon>Archosauria</taxon>
        <taxon>Dinosauria</taxon>
        <taxon>Saurischia</taxon>
        <taxon>Theropoda</taxon>
        <taxon>Coelurosauria</taxon>
        <taxon>Aves</taxon>
        <taxon>Neognathae</taxon>
        <taxon>Neoaves</taxon>
        <taxon>Telluraves</taxon>
        <taxon>Strigiformes</taxon>
        <taxon>Strigidae</taxon>
        <taxon>Athene</taxon>
    </lineage>
</organism>
<keyword evidence="2" id="KW-1185">Reference proteome</keyword>
<dbReference type="Proteomes" id="UP000472269">
    <property type="component" value="Unplaced"/>
</dbReference>
<dbReference type="AlphaFoldDB" id="A0A663LSA4"/>
<sequence>SLISTYIFLKSPAAEASTPALSPGVLMIRSCCLQPSVPARLLILLPLQDMEGLQGNTLHWECQIDELTGQGWAVPRPGKTGQWELCGRLGRVQREGAGQGGRSWHLGMVPSELEEMLCGVSTISKVLSSSLLPCGDLMKAAGMGNSVTSRSREVTVPLCSALVRPHLEGCVQFWAPQ</sequence>
<protein>
    <submittedName>
        <fullName evidence="1">Uncharacterized protein</fullName>
    </submittedName>
</protein>
<accession>A0A663LSA4</accession>
<evidence type="ECO:0000313" key="1">
    <source>
        <dbReference type="Ensembl" id="ENSACUP00000002397.1"/>
    </source>
</evidence>
<dbReference type="Ensembl" id="ENSACUT00000002561.1">
    <property type="protein sequence ID" value="ENSACUP00000002397.1"/>
    <property type="gene ID" value="ENSACUG00000001679.1"/>
</dbReference>
<name>A0A663LSA4_ATHCN</name>
<proteinExistence type="predicted"/>
<evidence type="ECO:0000313" key="2">
    <source>
        <dbReference type="Proteomes" id="UP000472269"/>
    </source>
</evidence>
<reference evidence="1" key="1">
    <citation type="submission" date="2025-08" db="UniProtKB">
        <authorList>
            <consortium name="Ensembl"/>
        </authorList>
    </citation>
    <scope>IDENTIFICATION</scope>
</reference>